<dbReference type="Proteomes" id="UP000622017">
    <property type="component" value="Unassembled WGS sequence"/>
</dbReference>
<dbReference type="EMBL" id="JACSCY010000014">
    <property type="protein sequence ID" value="MBC6612433.1"/>
    <property type="molecule type" value="Genomic_DNA"/>
</dbReference>
<gene>
    <name evidence="2" type="ORF">H8B15_16030</name>
</gene>
<proteinExistence type="predicted"/>
<evidence type="ECO:0000313" key="3">
    <source>
        <dbReference type="Proteomes" id="UP000622017"/>
    </source>
</evidence>
<evidence type="ECO:0000313" key="2">
    <source>
        <dbReference type="EMBL" id="MBC6612433.1"/>
    </source>
</evidence>
<keyword evidence="3" id="KW-1185">Reference proteome</keyword>
<dbReference type="InterPro" id="IPR043766">
    <property type="entry name" value="BfmA-like"/>
</dbReference>
<protein>
    <recommendedName>
        <fullName evidence="4">Mobilization protein</fullName>
    </recommendedName>
</protein>
<evidence type="ECO:0008006" key="4">
    <source>
        <dbReference type="Google" id="ProtNLM"/>
    </source>
</evidence>
<sequence>MYCKIIDPRTHGKQAYQNTGSVVRTINYLVKEAKKDGHEPQFFTVTQDGIGADEIKQAIDRNSKGLRKEQAKFYSLVISPNARELDVIGNDLEKLKAYTRARMEHYAQNFALPAGKRLQSADLVWGAILHQERTYRGTDQAVIAGSAKVGERREGLQTHVHILVSARDATRKITLNPQGPKKRFDMIEWQNSGPAHFAQQFGPPDLAGQLRTFGFPTVNELRNGVKEAIARAQQRRQRERAESSAGEQRRSQHIADRVGEMNQRLAPEQRLETDRITQIGQQRSYDKTFYSRLARLEQRVEAGVPVDNAYFLLRTGREREEASTIGRGMGALLRQIVQNERDINRYRTQDIGERHNRDKGEIDLY</sequence>
<feature type="compositionally biased region" description="Basic and acidic residues" evidence="1">
    <location>
        <begin position="239"/>
        <end position="259"/>
    </location>
</feature>
<name>A0ABR7MPI3_9BACT</name>
<comment type="caution">
    <text evidence="2">The sequence shown here is derived from an EMBL/GenBank/DDBJ whole genome shotgun (WGS) entry which is preliminary data.</text>
</comment>
<reference evidence="2 3" key="1">
    <citation type="submission" date="2020-08" db="EMBL/GenBank/DDBJ databases">
        <title>Hymenobacter sp.</title>
        <authorList>
            <person name="Kim M.K."/>
        </authorList>
    </citation>
    <scope>NUCLEOTIDE SEQUENCE [LARGE SCALE GENOMIC DNA]</scope>
    <source>
        <strain evidence="2 3">BT507</strain>
    </source>
</reference>
<evidence type="ECO:0000256" key="1">
    <source>
        <dbReference type="SAM" id="MobiDB-lite"/>
    </source>
</evidence>
<accession>A0ABR7MPI3</accession>
<dbReference type="RefSeq" id="WP_187320670.1">
    <property type="nucleotide sequence ID" value="NZ_JACSCY010000014.1"/>
</dbReference>
<dbReference type="Pfam" id="PF18976">
    <property type="entry name" value="DUF5712"/>
    <property type="match status" value="1"/>
</dbReference>
<organism evidence="2 3">
    <name type="scientific">Hymenobacter citatus</name>
    <dbReference type="NCBI Taxonomy" id="2763506"/>
    <lineage>
        <taxon>Bacteria</taxon>
        <taxon>Pseudomonadati</taxon>
        <taxon>Bacteroidota</taxon>
        <taxon>Cytophagia</taxon>
        <taxon>Cytophagales</taxon>
        <taxon>Hymenobacteraceae</taxon>
        <taxon>Hymenobacter</taxon>
    </lineage>
</organism>
<feature type="region of interest" description="Disordered" evidence="1">
    <location>
        <begin position="231"/>
        <end position="265"/>
    </location>
</feature>